<dbReference type="InParanoid" id="A0A1B1YUN1"/>
<protein>
    <recommendedName>
        <fullName evidence="2">DZANK-type domain-containing protein</fullName>
    </recommendedName>
</protein>
<accession>A0A1B1YUN1</accession>
<organism evidence="3 4">
    <name type="scientific">Immundisolibacter cernigliae</name>
    <dbReference type="NCBI Taxonomy" id="1810504"/>
    <lineage>
        <taxon>Bacteria</taxon>
        <taxon>Pseudomonadati</taxon>
        <taxon>Pseudomonadota</taxon>
        <taxon>Gammaproteobacteria</taxon>
        <taxon>Immundisolibacterales</taxon>
        <taxon>Immundisolibacteraceae</taxon>
        <taxon>Immundisolibacter</taxon>
    </lineage>
</organism>
<dbReference type="AlphaFoldDB" id="A0A1B1YUN1"/>
<evidence type="ECO:0000313" key="3">
    <source>
        <dbReference type="EMBL" id="ANX04570.1"/>
    </source>
</evidence>
<dbReference type="Proteomes" id="UP000092952">
    <property type="component" value="Chromosome"/>
</dbReference>
<evidence type="ECO:0000259" key="2">
    <source>
        <dbReference type="Pfam" id="PF12773"/>
    </source>
</evidence>
<sequence length="404" mass="44309">MTFARSLGTVRAHLTQLNRQPLSRAALTIVLLLDAFVLSSIFDGLARHTAQLTQPDETVPARCRDIVLDRQWTPAGRLEQLGEVVNAHTAASVWQAQASRASPHPVCAPVVGAVDAVLADGALAKRFDDARALRRQSTDLRTQIERLKGSYDTALLEKIAGAEAPTRADTLGRELAAKTGALDEATGRLTQLEAAIGREAPVQALWQRIDAVQAADRERLRADLLQLETWYPVRRLGWELLFLAPLLGLFYAWNAASIRRGRAVQTLVSAHLLVVAFIPVLCKLLQLVYDVLPRHFLRQLMTLLESAHLVALWNYLAIAMAVAASLALIYVVQNKLFARDKLLARRIARGQCQDCGLALPPDSAFCPACGFGQFVPCPHCGQATHVHGRFCRECGQAMGRESTQ</sequence>
<dbReference type="OrthoDB" id="9764015at2"/>
<evidence type="ECO:0000313" key="4">
    <source>
        <dbReference type="Proteomes" id="UP000092952"/>
    </source>
</evidence>
<evidence type="ECO:0000256" key="1">
    <source>
        <dbReference type="SAM" id="Phobius"/>
    </source>
</evidence>
<keyword evidence="1" id="KW-1133">Transmembrane helix</keyword>
<keyword evidence="1" id="KW-0472">Membrane</keyword>
<keyword evidence="1" id="KW-0812">Transmembrane</keyword>
<name>A0A1B1YUN1_9GAMM</name>
<gene>
    <name evidence="3" type="ORF">PG2T_10560</name>
</gene>
<dbReference type="Pfam" id="PF12773">
    <property type="entry name" value="DZR"/>
    <property type="match status" value="1"/>
</dbReference>
<feature type="transmembrane region" description="Helical" evidence="1">
    <location>
        <begin position="309"/>
        <end position="332"/>
    </location>
</feature>
<feature type="transmembrane region" description="Helical" evidence="1">
    <location>
        <begin position="236"/>
        <end position="256"/>
    </location>
</feature>
<reference evidence="4" key="1">
    <citation type="submission" date="2016-03" db="EMBL/GenBank/DDBJ databases">
        <title>Complete genome sequence of Solimmundus cernigliae, representing a novel lineage of polycyclic aromatic hydrocarbon degraders within the Gammaproteobacteria.</title>
        <authorList>
            <person name="Singleton D.R."/>
            <person name="Dickey A.N."/>
            <person name="Scholl E.H."/>
            <person name="Wright F.A."/>
            <person name="Aitken M.D."/>
        </authorList>
    </citation>
    <scope>NUCLEOTIDE SEQUENCE [LARGE SCALE GENOMIC DNA]</scope>
    <source>
        <strain evidence="4">TR3.2</strain>
    </source>
</reference>
<keyword evidence="4" id="KW-1185">Reference proteome</keyword>
<proteinExistence type="predicted"/>
<dbReference type="KEGG" id="gbi:PG2T_10560"/>
<feature type="domain" description="DZANK-type" evidence="2">
    <location>
        <begin position="352"/>
        <end position="395"/>
    </location>
</feature>
<dbReference type="RefSeq" id="WP_068805030.1">
    <property type="nucleotide sequence ID" value="NZ_CP014671.1"/>
</dbReference>
<dbReference type="InterPro" id="IPR025874">
    <property type="entry name" value="DZR"/>
</dbReference>
<dbReference type="EMBL" id="CP014671">
    <property type="protein sequence ID" value="ANX04570.1"/>
    <property type="molecule type" value="Genomic_DNA"/>
</dbReference>
<dbReference type="STRING" id="1810504.PG2T_10560"/>
<feature type="transmembrane region" description="Helical" evidence="1">
    <location>
        <begin position="268"/>
        <end position="289"/>
    </location>
</feature>